<feature type="transmembrane region" description="Helical" evidence="10">
    <location>
        <begin position="66"/>
        <end position="86"/>
    </location>
</feature>
<dbReference type="Proteomes" id="UP000636918">
    <property type="component" value="Unassembled WGS sequence"/>
</dbReference>
<evidence type="ECO:0000256" key="10">
    <source>
        <dbReference type="SAM" id="Phobius"/>
    </source>
</evidence>
<dbReference type="Gene3D" id="1.20.5.1930">
    <property type="match status" value="1"/>
</dbReference>
<keyword evidence="3" id="KW-0597">Phosphoprotein</keyword>
<reference evidence="12 13" key="1">
    <citation type="submission" date="2021-01" db="EMBL/GenBank/DDBJ databases">
        <title>Genome seq and assembly of Nocardiodes sp. G10.</title>
        <authorList>
            <person name="Chhetri G."/>
        </authorList>
    </citation>
    <scope>NUCLEOTIDE SEQUENCE [LARGE SCALE GENOMIC DNA]</scope>
    <source>
        <strain evidence="12 13">G10</strain>
    </source>
</reference>
<keyword evidence="4" id="KW-0808">Transferase</keyword>
<dbReference type="RefSeq" id="WP_201932991.1">
    <property type="nucleotide sequence ID" value="NZ_JAERSG010000001.1"/>
</dbReference>
<name>A0ABS1L438_9ACTN</name>
<proteinExistence type="predicted"/>
<comment type="caution">
    <text evidence="12">The sequence shown here is derived from an EMBL/GenBank/DDBJ whole genome shotgun (WGS) entry which is preliminary data.</text>
</comment>
<keyword evidence="9" id="KW-0175">Coiled coil</keyword>
<evidence type="ECO:0000313" key="13">
    <source>
        <dbReference type="Proteomes" id="UP000636918"/>
    </source>
</evidence>
<sequence>MDFLLGLLVLAGTFARIAEGERWTIIQPQAASELFIFLAAAATVGSRLFPLPALAATATLDALEHWHALGGVGIHVAFMICTFMVAAHGPRRAWGFVVAAAFFAQMVFMSWSLGWWWGHAFVMVAGMSALLPAALGAAARSRRATVAALQARADAAERSREAEARKLRAEERLRVARDLHDSVAHQIAVMNLNAAVASQALPEQPEDATRALVTVREAGRAVIASIGELLSGLREGDWDEREQRYDIDDLRQLVKEFSTLLPAVNLKVQPTAASARTVDAVPYLVIREGLTNAYKHGNHEAPVTVRLERLAHAWSVRVVNGAGDDTSHVVEGFGIQGMRERVSATGGQLHVSRSNGLFVLTAQVPEKGQEL</sequence>
<dbReference type="Pfam" id="PF07730">
    <property type="entry name" value="HisKA_3"/>
    <property type="match status" value="1"/>
</dbReference>
<evidence type="ECO:0000256" key="2">
    <source>
        <dbReference type="ARBA" id="ARBA00012438"/>
    </source>
</evidence>
<keyword evidence="10" id="KW-1133">Transmembrane helix</keyword>
<feature type="transmembrane region" description="Helical" evidence="10">
    <location>
        <begin position="93"/>
        <end position="111"/>
    </location>
</feature>
<comment type="catalytic activity">
    <reaction evidence="1">
        <text>ATP + protein L-histidine = ADP + protein N-phospho-L-histidine.</text>
        <dbReference type="EC" id="2.7.13.3"/>
    </reaction>
</comment>
<dbReference type="SUPFAM" id="SSF55874">
    <property type="entry name" value="ATPase domain of HSP90 chaperone/DNA topoisomerase II/histidine kinase"/>
    <property type="match status" value="1"/>
</dbReference>
<accession>A0ABS1L438</accession>
<keyword evidence="10" id="KW-0812">Transmembrane</keyword>
<protein>
    <recommendedName>
        <fullName evidence="2">histidine kinase</fullName>
        <ecNumber evidence="2">2.7.13.3</ecNumber>
    </recommendedName>
</protein>
<organism evidence="12 13">
    <name type="scientific">Nocardioides baculatus</name>
    <dbReference type="NCBI Taxonomy" id="2801337"/>
    <lineage>
        <taxon>Bacteria</taxon>
        <taxon>Bacillati</taxon>
        <taxon>Actinomycetota</taxon>
        <taxon>Actinomycetes</taxon>
        <taxon>Propionibacteriales</taxon>
        <taxon>Nocardioidaceae</taxon>
        <taxon>Nocardioides</taxon>
    </lineage>
</organism>
<feature type="coiled-coil region" evidence="9">
    <location>
        <begin position="146"/>
        <end position="179"/>
    </location>
</feature>
<evidence type="ECO:0000256" key="5">
    <source>
        <dbReference type="ARBA" id="ARBA00022741"/>
    </source>
</evidence>
<keyword evidence="7" id="KW-0067">ATP-binding</keyword>
<dbReference type="EMBL" id="JAERSG010000001">
    <property type="protein sequence ID" value="MBL0746446.1"/>
    <property type="molecule type" value="Genomic_DNA"/>
</dbReference>
<evidence type="ECO:0000256" key="9">
    <source>
        <dbReference type="SAM" id="Coils"/>
    </source>
</evidence>
<evidence type="ECO:0000259" key="11">
    <source>
        <dbReference type="Pfam" id="PF07730"/>
    </source>
</evidence>
<gene>
    <name evidence="12" type="ORF">JI751_02400</name>
</gene>
<evidence type="ECO:0000313" key="12">
    <source>
        <dbReference type="EMBL" id="MBL0746446.1"/>
    </source>
</evidence>
<dbReference type="CDD" id="cd16917">
    <property type="entry name" value="HATPase_UhpB-NarQ-NarX-like"/>
    <property type="match status" value="1"/>
</dbReference>
<dbReference type="InterPro" id="IPR011712">
    <property type="entry name" value="Sig_transdc_His_kin_sub3_dim/P"/>
</dbReference>
<feature type="domain" description="Signal transduction histidine kinase subgroup 3 dimerisation and phosphoacceptor" evidence="11">
    <location>
        <begin position="171"/>
        <end position="236"/>
    </location>
</feature>
<dbReference type="PANTHER" id="PTHR24421">
    <property type="entry name" value="NITRATE/NITRITE SENSOR PROTEIN NARX-RELATED"/>
    <property type="match status" value="1"/>
</dbReference>
<evidence type="ECO:0000256" key="3">
    <source>
        <dbReference type="ARBA" id="ARBA00022553"/>
    </source>
</evidence>
<dbReference type="InterPro" id="IPR036890">
    <property type="entry name" value="HATPase_C_sf"/>
</dbReference>
<evidence type="ECO:0000256" key="4">
    <source>
        <dbReference type="ARBA" id="ARBA00022679"/>
    </source>
</evidence>
<keyword evidence="6" id="KW-0418">Kinase</keyword>
<evidence type="ECO:0000256" key="6">
    <source>
        <dbReference type="ARBA" id="ARBA00022777"/>
    </source>
</evidence>
<dbReference type="PANTHER" id="PTHR24421:SF10">
    <property type="entry name" value="NITRATE_NITRITE SENSOR PROTEIN NARQ"/>
    <property type="match status" value="1"/>
</dbReference>
<evidence type="ECO:0000256" key="7">
    <source>
        <dbReference type="ARBA" id="ARBA00022840"/>
    </source>
</evidence>
<feature type="transmembrane region" description="Helical" evidence="10">
    <location>
        <begin position="117"/>
        <end position="139"/>
    </location>
</feature>
<dbReference type="EC" id="2.7.13.3" evidence="2"/>
<keyword evidence="13" id="KW-1185">Reference proteome</keyword>
<dbReference type="InterPro" id="IPR050482">
    <property type="entry name" value="Sensor_HK_TwoCompSys"/>
</dbReference>
<dbReference type="Gene3D" id="3.30.565.10">
    <property type="entry name" value="Histidine kinase-like ATPase, C-terminal domain"/>
    <property type="match status" value="1"/>
</dbReference>
<keyword evidence="10" id="KW-0472">Membrane</keyword>
<keyword evidence="8" id="KW-0902">Two-component regulatory system</keyword>
<keyword evidence="5" id="KW-0547">Nucleotide-binding</keyword>
<evidence type="ECO:0000256" key="1">
    <source>
        <dbReference type="ARBA" id="ARBA00000085"/>
    </source>
</evidence>
<evidence type="ECO:0000256" key="8">
    <source>
        <dbReference type="ARBA" id="ARBA00023012"/>
    </source>
</evidence>